<sequence>MEKYKILIIGFMALIASYSCSSDDASDNSRETAFFPSKINVSAGGDAEEATIRYNEENQLVGITTTNSSSYEYSYQDDGLINQILNTNNGNSYEIEYDGTLISNITRVSDGGNIPVSYADGRYDLEGGFAIFNNQNQLIQRNDINIEYSDLAGPFQVLDFQPILYLDDFDFLFVNYILSKNEIIQLRADIGTFTFTSERDENNNIVDARAVDESGNERFVFTIEYEQKTIIN</sequence>
<dbReference type="PROSITE" id="PS51257">
    <property type="entry name" value="PROKAR_LIPOPROTEIN"/>
    <property type="match status" value="1"/>
</dbReference>
<evidence type="ECO:0008006" key="4">
    <source>
        <dbReference type="Google" id="ProtNLM"/>
    </source>
</evidence>
<keyword evidence="3" id="KW-1185">Reference proteome</keyword>
<dbReference type="EMBL" id="JBHUHY010000002">
    <property type="protein sequence ID" value="MFD2185799.1"/>
    <property type="molecule type" value="Genomic_DNA"/>
</dbReference>
<gene>
    <name evidence="2" type="ORF">ACFSJT_03280</name>
</gene>
<dbReference type="RefSeq" id="WP_378318768.1">
    <property type="nucleotide sequence ID" value="NZ_JBHUHY010000002.1"/>
</dbReference>
<protein>
    <recommendedName>
        <fullName evidence="4">YD repeat-containing protein</fullName>
    </recommendedName>
</protein>
<feature type="signal peptide" evidence="1">
    <location>
        <begin position="1"/>
        <end position="21"/>
    </location>
</feature>
<accession>A0ABW5ASE7</accession>
<proteinExistence type="predicted"/>
<dbReference type="Gene3D" id="2.180.10.10">
    <property type="entry name" value="RHS repeat-associated core"/>
    <property type="match status" value="1"/>
</dbReference>
<dbReference type="Proteomes" id="UP001597344">
    <property type="component" value="Unassembled WGS sequence"/>
</dbReference>
<name>A0ABW5ASE7_9FLAO</name>
<organism evidence="2 3">
    <name type="scientific">Aquimarina celericrescens</name>
    <dbReference type="NCBI Taxonomy" id="1964542"/>
    <lineage>
        <taxon>Bacteria</taxon>
        <taxon>Pseudomonadati</taxon>
        <taxon>Bacteroidota</taxon>
        <taxon>Flavobacteriia</taxon>
        <taxon>Flavobacteriales</taxon>
        <taxon>Flavobacteriaceae</taxon>
        <taxon>Aquimarina</taxon>
    </lineage>
</organism>
<keyword evidence="1" id="KW-0732">Signal</keyword>
<feature type="chain" id="PRO_5046126314" description="YD repeat-containing protein" evidence="1">
    <location>
        <begin position="22"/>
        <end position="232"/>
    </location>
</feature>
<reference evidence="3" key="1">
    <citation type="journal article" date="2019" name="Int. J. Syst. Evol. Microbiol.">
        <title>The Global Catalogue of Microorganisms (GCM) 10K type strain sequencing project: providing services to taxonomists for standard genome sequencing and annotation.</title>
        <authorList>
            <consortium name="The Broad Institute Genomics Platform"/>
            <consortium name="The Broad Institute Genome Sequencing Center for Infectious Disease"/>
            <person name="Wu L."/>
            <person name="Ma J."/>
        </authorList>
    </citation>
    <scope>NUCLEOTIDE SEQUENCE [LARGE SCALE GENOMIC DNA]</scope>
    <source>
        <strain evidence="3">DT92</strain>
    </source>
</reference>
<evidence type="ECO:0000256" key="1">
    <source>
        <dbReference type="SAM" id="SignalP"/>
    </source>
</evidence>
<comment type="caution">
    <text evidence="2">The sequence shown here is derived from an EMBL/GenBank/DDBJ whole genome shotgun (WGS) entry which is preliminary data.</text>
</comment>
<evidence type="ECO:0000313" key="3">
    <source>
        <dbReference type="Proteomes" id="UP001597344"/>
    </source>
</evidence>
<evidence type="ECO:0000313" key="2">
    <source>
        <dbReference type="EMBL" id="MFD2185799.1"/>
    </source>
</evidence>